<organism evidence="15 16">
    <name type="scientific">Salix purpurea</name>
    <name type="common">Purple osier willow</name>
    <dbReference type="NCBI Taxonomy" id="77065"/>
    <lineage>
        <taxon>Eukaryota</taxon>
        <taxon>Viridiplantae</taxon>
        <taxon>Streptophyta</taxon>
        <taxon>Embryophyta</taxon>
        <taxon>Tracheophyta</taxon>
        <taxon>Spermatophyta</taxon>
        <taxon>Magnoliopsida</taxon>
        <taxon>eudicotyledons</taxon>
        <taxon>Gunneridae</taxon>
        <taxon>Pentapetalae</taxon>
        <taxon>rosids</taxon>
        <taxon>fabids</taxon>
        <taxon>Malpighiales</taxon>
        <taxon>Salicaceae</taxon>
        <taxon>Saliceae</taxon>
        <taxon>Salix</taxon>
    </lineage>
</organism>
<reference evidence="15" key="2">
    <citation type="journal article" date="2023" name="Int. J. Mol. Sci.">
        <title>De Novo Assembly and Annotation of 11 Diverse Shrub Willow (Salix) Genomes Reveals Novel Gene Organization in Sex-Linked Regions.</title>
        <authorList>
            <person name="Hyden B."/>
            <person name="Feng K."/>
            <person name="Yates T.B."/>
            <person name="Jawdy S."/>
            <person name="Cereghino C."/>
            <person name="Smart L.B."/>
            <person name="Muchero W."/>
        </authorList>
    </citation>
    <scope>NUCLEOTIDE SEQUENCE</scope>
    <source>
        <tissue evidence="15">Shoot tip</tissue>
    </source>
</reference>
<evidence type="ECO:0000256" key="3">
    <source>
        <dbReference type="ARBA" id="ARBA00022801"/>
    </source>
</evidence>
<dbReference type="SMART" id="SM00490">
    <property type="entry name" value="HELICc"/>
    <property type="match status" value="1"/>
</dbReference>
<comment type="caution">
    <text evidence="15">The sequence shown here is derived from an EMBL/GenBank/DDBJ whole genome shotgun (WGS) entry which is preliminary data.</text>
</comment>
<keyword evidence="16" id="KW-1185">Reference proteome</keyword>
<evidence type="ECO:0000259" key="14">
    <source>
        <dbReference type="PROSITE" id="PS51195"/>
    </source>
</evidence>
<dbReference type="GO" id="GO:0003723">
    <property type="term" value="F:RNA binding"/>
    <property type="evidence" value="ECO:0007669"/>
    <property type="project" value="UniProtKB-KW"/>
</dbReference>
<dbReference type="SUPFAM" id="SSF52540">
    <property type="entry name" value="P-loop containing nucleoside triphosphate hydrolases"/>
    <property type="match status" value="1"/>
</dbReference>
<evidence type="ECO:0000256" key="1">
    <source>
        <dbReference type="ARBA" id="ARBA00004123"/>
    </source>
</evidence>
<dbReference type="PROSITE" id="PS51192">
    <property type="entry name" value="HELICASE_ATP_BIND_1"/>
    <property type="match status" value="1"/>
</dbReference>
<dbReference type="GO" id="GO:0005634">
    <property type="term" value="C:nucleus"/>
    <property type="evidence" value="ECO:0007669"/>
    <property type="project" value="UniProtKB-SubCell"/>
</dbReference>
<feature type="domain" description="Helicase C-terminal" evidence="13">
    <location>
        <begin position="213"/>
        <end position="373"/>
    </location>
</feature>
<dbReference type="GO" id="GO:0003724">
    <property type="term" value="F:RNA helicase activity"/>
    <property type="evidence" value="ECO:0007669"/>
    <property type="project" value="InterPro"/>
</dbReference>
<sequence length="426" mass="47316">MDGETEEAVKTFADLGICEQLVEACERLGWKNPTKIQVEAIPHALQGKDLIALAQTGSGKTAAFALPTLQALLQASVTSVPAFYACILSPTRELAIQIAEQFEALGSDIGLRCAVLVGGVDMGLQTIALAKRPHIVVATPGRLLDHLSNTKGFSLRTLKYLILDEADRLLNEEFEKSLDEILTAIPQDRKTYLFSATMTMKIEVASKYSVVETLRQQLLFCPAKYKECYLVYALTLKSGASTMVFTRTCDATHFLALVLRNLGLRAIPINGHMSQCKRLGALNKFKAGECNILICTDVASRGLDIPSVDMVVNYDIPTNSKDYIHRVGRTARAGRSGLAVSLVNQNEIGWFKQIEDLIGIRMSDIRPHQEEIMLLLERVTEAKRISQKQIKEPGGQKRKGRGDEDEEEIEKYMSRKDRKFKKKNKG</sequence>
<dbReference type="AlphaFoldDB" id="A0A9Q0Q1B8"/>
<evidence type="ECO:0000256" key="9">
    <source>
        <dbReference type="PROSITE-ProRule" id="PRU00552"/>
    </source>
</evidence>
<gene>
    <name evidence="15" type="ORF">OIU79_011453</name>
</gene>
<accession>A0A9Q0Q1B8</accession>
<dbReference type="InterPro" id="IPR014001">
    <property type="entry name" value="Helicase_ATP-bd"/>
</dbReference>
<comment type="subcellular location">
    <subcellularLocation>
        <location evidence="1">Nucleus</location>
    </subcellularLocation>
</comment>
<feature type="domain" description="Helicase ATP-binding" evidence="12">
    <location>
        <begin position="41"/>
        <end position="216"/>
    </location>
</feature>
<feature type="compositionally biased region" description="Basic and acidic residues" evidence="11">
    <location>
        <begin position="385"/>
        <end position="395"/>
    </location>
</feature>
<keyword evidence="5 10" id="KW-0067">ATP-binding</keyword>
<name>A0A9Q0Q1B8_SALPP</name>
<dbReference type="InterPro" id="IPR050079">
    <property type="entry name" value="DEAD_box_RNA_helicase"/>
</dbReference>
<dbReference type="InterPro" id="IPR044765">
    <property type="entry name" value="DDX47/Rrp3_DEADc"/>
</dbReference>
<keyword evidence="2 10" id="KW-0547">Nucleotide-binding</keyword>
<dbReference type="InterPro" id="IPR000629">
    <property type="entry name" value="RNA-helicase_DEAD-box_CS"/>
</dbReference>
<evidence type="ECO:0000259" key="13">
    <source>
        <dbReference type="PROSITE" id="PS51194"/>
    </source>
</evidence>
<evidence type="ECO:0000256" key="4">
    <source>
        <dbReference type="ARBA" id="ARBA00022806"/>
    </source>
</evidence>
<evidence type="ECO:0000256" key="6">
    <source>
        <dbReference type="ARBA" id="ARBA00022884"/>
    </source>
</evidence>
<dbReference type="GO" id="GO:0005524">
    <property type="term" value="F:ATP binding"/>
    <property type="evidence" value="ECO:0007669"/>
    <property type="project" value="UniProtKB-KW"/>
</dbReference>
<dbReference type="PANTHER" id="PTHR47959">
    <property type="entry name" value="ATP-DEPENDENT RNA HELICASE RHLE-RELATED"/>
    <property type="match status" value="1"/>
</dbReference>
<protein>
    <submittedName>
        <fullName evidence="15">Uncharacterized protein</fullName>
    </submittedName>
</protein>
<dbReference type="InterPro" id="IPR014014">
    <property type="entry name" value="RNA_helicase_DEAD_Q_motif"/>
</dbReference>
<dbReference type="InterPro" id="IPR027417">
    <property type="entry name" value="P-loop_NTPase"/>
</dbReference>
<keyword evidence="4 10" id="KW-0347">Helicase</keyword>
<evidence type="ECO:0000256" key="7">
    <source>
        <dbReference type="ARBA" id="ARBA00023242"/>
    </source>
</evidence>
<keyword evidence="7" id="KW-0539">Nucleus</keyword>
<dbReference type="PROSITE" id="PS51194">
    <property type="entry name" value="HELICASE_CTER"/>
    <property type="match status" value="1"/>
</dbReference>
<dbReference type="InterPro" id="IPR011545">
    <property type="entry name" value="DEAD/DEAH_box_helicase_dom"/>
</dbReference>
<feature type="domain" description="DEAD-box RNA helicase Q" evidence="14">
    <location>
        <begin position="10"/>
        <end position="38"/>
    </location>
</feature>
<evidence type="ECO:0000256" key="5">
    <source>
        <dbReference type="ARBA" id="ARBA00022840"/>
    </source>
</evidence>
<evidence type="ECO:0000256" key="10">
    <source>
        <dbReference type="RuleBase" id="RU000492"/>
    </source>
</evidence>
<keyword evidence="3 10" id="KW-0378">Hydrolase</keyword>
<proteinExistence type="inferred from homology"/>
<dbReference type="EMBL" id="JAPFFK010000017">
    <property type="protein sequence ID" value="KAJ6697896.1"/>
    <property type="molecule type" value="Genomic_DNA"/>
</dbReference>
<dbReference type="CDD" id="cd18787">
    <property type="entry name" value="SF2_C_DEAD"/>
    <property type="match status" value="1"/>
</dbReference>
<dbReference type="PANTHER" id="PTHR47959:SF24">
    <property type="entry name" value="ATP-DEPENDENT RNA HELICASE"/>
    <property type="match status" value="1"/>
</dbReference>
<feature type="short sequence motif" description="Q motif" evidence="9">
    <location>
        <begin position="10"/>
        <end position="38"/>
    </location>
</feature>
<dbReference type="Proteomes" id="UP001151532">
    <property type="component" value="Chromosome 6"/>
</dbReference>
<reference evidence="15" key="1">
    <citation type="submission" date="2022-11" db="EMBL/GenBank/DDBJ databases">
        <authorList>
            <person name="Hyden B.L."/>
            <person name="Feng K."/>
            <person name="Yates T."/>
            <person name="Jawdy S."/>
            <person name="Smart L.B."/>
            <person name="Muchero W."/>
        </authorList>
    </citation>
    <scope>NUCLEOTIDE SEQUENCE</scope>
    <source>
        <tissue evidence="15">Shoot tip</tissue>
    </source>
</reference>
<dbReference type="GO" id="GO:0005829">
    <property type="term" value="C:cytosol"/>
    <property type="evidence" value="ECO:0007669"/>
    <property type="project" value="TreeGrafter"/>
</dbReference>
<dbReference type="Pfam" id="PF00271">
    <property type="entry name" value="Helicase_C"/>
    <property type="match status" value="1"/>
</dbReference>
<dbReference type="Pfam" id="PF00270">
    <property type="entry name" value="DEAD"/>
    <property type="match status" value="1"/>
</dbReference>
<feature type="compositionally biased region" description="Basic residues" evidence="11">
    <location>
        <begin position="416"/>
        <end position="426"/>
    </location>
</feature>
<dbReference type="PROSITE" id="PS00039">
    <property type="entry name" value="DEAD_ATP_HELICASE"/>
    <property type="match status" value="1"/>
</dbReference>
<dbReference type="CDD" id="cd17954">
    <property type="entry name" value="DEADc_DDX47"/>
    <property type="match status" value="1"/>
</dbReference>
<evidence type="ECO:0000256" key="8">
    <source>
        <dbReference type="ARBA" id="ARBA00024350"/>
    </source>
</evidence>
<evidence type="ECO:0000313" key="16">
    <source>
        <dbReference type="Proteomes" id="UP001151532"/>
    </source>
</evidence>
<evidence type="ECO:0000256" key="11">
    <source>
        <dbReference type="SAM" id="MobiDB-lite"/>
    </source>
</evidence>
<dbReference type="InterPro" id="IPR001650">
    <property type="entry name" value="Helicase_C-like"/>
</dbReference>
<dbReference type="GO" id="GO:0016787">
    <property type="term" value="F:hydrolase activity"/>
    <property type="evidence" value="ECO:0007669"/>
    <property type="project" value="UniProtKB-KW"/>
</dbReference>
<feature type="region of interest" description="Disordered" evidence="11">
    <location>
        <begin position="385"/>
        <end position="426"/>
    </location>
</feature>
<evidence type="ECO:0000256" key="2">
    <source>
        <dbReference type="ARBA" id="ARBA00022741"/>
    </source>
</evidence>
<keyword evidence="6" id="KW-0694">RNA-binding</keyword>
<dbReference type="PROSITE" id="PS51195">
    <property type="entry name" value="Q_MOTIF"/>
    <property type="match status" value="1"/>
</dbReference>
<dbReference type="OrthoDB" id="10261904at2759"/>
<dbReference type="Gene3D" id="3.40.50.300">
    <property type="entry name" value="P-loop containing nucleotide triphosphate hydrolases"/>
    <property type="match status" value="2"/>
</dbReference>
<evidence type="ECO:0000259" key="12">
    <source>
        <dbReference type="PROSITE" id="PS51192"/>
    </source>
</evidence>
<comment type="similarity">
    <text evidence="8">Belongs to the DEAD box helicase family. DDX47/RRP3 subfamily.</text>
</comment>
<dbReference type="SMART" id="SM00487">
    <property type="entry name" value="DEXDc"/>
    <property type="match status" value="1"/>
</dbReference>
<evidence type="ECO:0000313" key="15">
    <source>
        <dbReference type="EMBL" id="KAJ6697896.1"/>
    </source>
</evidence>